<evidence type="ECO:0000313" key="2">
    <source>
        <dbReference type="EMBL" id="QXM23964.1"/>
    </source>
</evidence>
<proteinExistence type="predicted"/>
<evidence type="ECO:0000313" key="3">
    <source>
        <dbReference type="Proteomes" id="UP000694001"/>
    </source>
</evidence>
<dbReference type="RefSeq" id="WP_218284904.1">
    <property type="nucleotide sequence ID" value="NZ_CP076448.1"/>
</dbReference>
<reference evidence="2" key="1">
    <citation type="submission" date="2021-06" db="EMBL/GenBank/DDBJ databases">
        <title>Elioraea tepida, sp. nov., a moderately thermophilic aerobic anoxygenic phototrophic bacterium isolated from an alkaline siliceous hot spring mat community in Yellowstone National Park, WY, USA.</title>
        <authorList>
            <person name="Saini M.K."/>
            <person name="Yoshida S."/>
            <person name="Sebastian A."/>
            <person name="Hirose S."/>
            <person name="Hara E."/>
            <person name="Tamaki H."/>
            <person name="Soulier N.T."/>
            <person name="Albert I."/>
            <person name="Hanada S."/>
            <person name="Bryant D.A."/>
            <person name="Tank M."/>
        </authorList>
    </citation>
    <scope>NUCLEOTIDE SEQUENCE</scope>
    <source>
        <strain evidence="2">MS-P2</strain>
    </source>
</reference>
<sequence length="138" mass="14977">MSDIPHATVTETWEALRSDPSAALVDVRTDAEWSYVGLPDLSAIGKKVHRIAWQIFPSMTVNGRFVEELAAAGLTPANELYFLCRSGARSLAAARAAMAAGYPRVVNIIDGFEGPLDEAGHRRTRAGWIAAGLPWRQT</sequence>
<dbReference type="AlphaFoldDB" id="A0A975YIV0"/>
<dbReference type="Proteomes" id="UP000694001">
    <property type="component" value="Chromosome"/>
</dbReference>
<dbReference type="InterPro" id="IPR001763">
    <property type="entry name" value="Rhodanese-like_dom"/>
</dbReference>
<dbReference type="EMBL" id="CP076448">
    <property type="protein sequence ID" value="QXM23964.1"/>
    <property type="molecule type" value="Genomic_DNA"/>
</dbReference>
<name>A0A975YIV0_9PROT</name>
<protein>
    <submittedName>
        <fullName evidence="2">Rhodanese-like domain-containing protein</fullName>
    </submittedName>
</protein>
<dbReference type="KEGG" id="elio:KO353_11800"/>
<accession>A0A975YIV0</accession>
<dbReference type="PROSITE" id="PS50206">
    <property type="entry name" value="RHODANESE_3"/>
    <property type="match status" value="1"/>
</dbReference>
<dbReference type="Pfam" id="PF00581">
    <property type="entry name" value="Rhodanese"/>
    <property type="match status" value="1"/>
</dbReference>
<organism evidence="2 3">
    <name type="scientific">Elioraea tepida</name>
    <dbReference type="NCBI Taxonomy" id="2843330"/>
    <lineage>
        <taxon>Bacteria</taxon>
        <taxon>Pseudomonadati</taxon>
        <taxon>Pseudomonadota</taxon>
        <taxon>Alphaproteobacteria</taxon>
        <taxon>Acetobacterales</taxon>
        <taxon>Elioraeaceae</taxon>
        <taxon>Elioraea</taxon>
    </lineage>
</organism>
<gene>
    <name evidence="2" type="ORF">KO353_11800</name>
</gene>
<evidence type="ECO:0000259" key="1">
    <source>
        <dbReference type="PROSITE" id="PS50206"/>
    </source>
</evidence>
<feature type="domain" description="Rhodanese" evidence="1">
    <location>
        <begin position="18"/>
        <end position="124"/>
    </location>
</feature>
<keyword evidence="3" id="KW-1185">Reference proteome</keyword>
<dbReference type="SMART" id="SM00450">
    <property type="entry name" value="RHOD"/>
    <property type="match status" value="1"/>
</dbReference>